<sequence length="41" mass="4465">MNVRTSGSFADSGVKIGHSWTARGVRALTTPLRGLRNDYDT</sequence>
<name>A0A0U5H618_9EURY</name>
<evidence type="ECO:0000313" key="2">
    <source>
        <dbReference type="Proteomes" id="UP000066737"/>
    </source>
</evidence>
<dbReference type="KEGG" id="hhb:Hhub_3058"/>
<dbReference type="Proteomes" id="UP000066737">
    <property type="component" value="Chromosome I"/>
</dbReference>
<keyword evidence="2" id="KW-1185">Reference proteome</keyword>
<organism evidence="1 2">
    <name type="scientific">Halobacterium hubeiense</name>
    <dbReference type="NCBI Taxonomy" id="1407499"/>
    <lineage>
        <taxon>Archaea</taxon>
        <taxon>Methanobacteriati</taxon>
        <taxon>Methanobacteriota</taxon>
        <taxon>Stenosarchaea group</taxon>
        <taxon>Halobacteria</taxon>
        <taxon>Halobacteriales</taxon>
        <taxon>Halobacteriaceae</taxon>
        <taxon>Halobacterium</taxon>
    </lineage>
</organism>
<evidence type="ECO:0000313" key="1">
    <source>
        <dbReference type="EMBL" id="CQH59779.1"/>
    </source>
</evidence>
<dbReference type="EMBL" id="LN831302">
    <property type="protein sequence ID" value="CQH59779.1"/>
    <property type="molecule type" value="Genomic_DNA"/>
</dbReference>
<protein>
    <submittedName>
        <fullName evidence="1">Uncharacterized protein</fullName>
    </submittedName>
</protein>
<proteinExistence type="predicted"/>
<dbReference type="AlphaFoldDB" id="A0A0U5H618"/>
<dbReference type="STRING" id="1407499.HHUB_3058"/>
<accession>A0A0U5H618</accession>
<gene>
    <name evidence="1" type="ORF">HHUB_3058</name>
</gene>
<reference evidence="2" key="1">
    <citation type="journal article" date="2016" name="Environ. Microbiol.">
        <title>The complete genome of a viable archaeum isolated from 123-million-year-old rock salt.</title>
        <authorList>
            <person name="Jaakkola S.T."/>
            <person name="Pfeiffer F."/>
            <person name="Ravantti J.J."/>
            <person name="Guo Q."/>
            <person name="Liu Y."/>
            <person name="Chen X."/>
            <person name="Ma H."/>
            <person name="Yang C."/>
            <person name="Oksanen H.M."/>
            <person name="Bamford D.H."/>
        </authorList>
    </citation>
    <scope>NUCLEOTIDE SEQUENCE</scope>
    <source>
        <strain evidence="2">JI20-1</strain>
    </source>
</reference>